<dbReference type="AlphaFoldDB" id="A0A9W6MMY7"/>
<reference evidence="4" key="2">
    <citation type="submission" date="2023-01" db="EMBL/GenBank/DDBJ databases">
        <authorList>
            <person name="Sun Q."/>
            <person name="Evtushenko L."/>
        </authorList>
    </citation>
    <scope>NUCLEOTIDE SEQUENCE</scope>
    <source>
        <strain evidence="4">VKM B-1513</strain>
    </source>
</reference>
<dbReference type="CDD" id="cd04301">
    <property type="entry name" value="NAT_SF"/>
    <property type="match status" value="1"/>
</dbReference>
<comment type="caution">
    <text evidence="4">The sequence shown here is derived from an EMBL/GenBank/DDBJ whole genome shotgun (WGS) entry which is preliminary data.</text>
</comment>
<gene>
    <name evidence="4" type="ORF">GCM10017621_11500</name>
</gene>
<name>A0A9W6MMY7_9PROT</name>
<accession>A0A9W6MMY7</accession>
<feature type="domain" description="N-acetyltransferase" evidence="3">
    <location>
        <begin position="6"/>
        <end position="147"/>
    </location>
</feature>
<evidence type="ECO:0000313" key="4">
    <source>
        <dbReference type="EMBL" id="GLK51642.1"/>
    </source>
</evidence>
<dbReference type="InterPro" id="IPR050832">
    <property type="entry name" value="Bact_Acetyltransf"/>
</dbReference>
<evidence type="ECO:0000313" key="5">
    <source>
        <dbReference type="Proteomes" id="UP001143486"/>
    </source>
</evidence>
<protein>
    <recommendedName>
        <fullName evidence="3">N-acetyltransferase domain-containing protein</fullName>
    </recommendedName>
</protein>
<dbReference type="Gene3D" id="3.40.630.30">
    <property type="match status" value="1"/>
</dbReference>
<sequence length="147" mass="16252">MNTTDIRIRSLNEDDAARMCELNRQLGYEAGVPEMKQRMEQLGKTGGHWLRGAQIADRLAGFIHFYLRPSIETGAGLVVQSLVVDEAIRGRGLGRILLGEAEAMARELGLASVGLASRVEREDAHAFYIRQGYAVTATSRYFRKAIG</sequence>
<evidence type="ECO:0000256" key="2">
    <source>
        <dbReference type="ARBA" id="ARBA00023315"/>
    </source>
</evidence>
<reference evidence="4" key="1">
    <citation type="journal article" date="2014" name="Int. J. Syst. Evol. Microbiol.">
        <title>Complete genome sequence of Corynebacterium casei LMG S-19264T (=DSM 44701T), isolated from a smear-ripened cheese.</title>
        <authorList>
            <consortium name="US DOE Joint Genome Institute (JGI-PGF)"/>
            <person name="Walter F."/>
            <person name="Albersmeier A."/>
            <person name="Kalinowski J."/>
            <person name="Ruckert C."/>
        </authorList>
    </citation>
    <scope>NUCLEOTIDE SEQUENCE</scope>
    <source>
        <strain evidence="4">VKM B-1513</strain>
    </source>
</reference>
<keyword evidence="1" id="KW-0808">Transferase</keyword>
<dbReference type="RefSeq" id="WP_271186020.1">
    <property type="nucleotide sequence ID" value="NZ_BSFE01000002.1"/>
</dbReference>
<dbReference type="GO" id="GO:0016747">
    <property type="term" value="F:acyltransferase activity, transferring groups other than amino-acyl groups"/>
    <property type="evidence" value="ECO:0007669"/>
    <property type="project" value="InterPro"/>
</dbReference>
<evidence type="ECO:0000259" key="3">
    <source>
        <dbReference type="PROSITE" id="PS51186"/>
    </source>
</evidence>
<dbReference type="InterPro" id="IPR000182">
    <property type="entry name" value="GNAT_dom"/>
</dbReference>
<dbReference type="Pfam" id="PF00583">
    <property type="entry name" value="Acetyltransf_1"/>
    <property type="match status" value="1"/>
</dbReference>
<evidence type="ECO:0000256" key="1">
    <source>
        <dbReference type="ARBA" id="ARBA00022679"/>
    </source>
</evidence>
<dbReference type="Proteomes" id="UP001143486">
    <property type="component" value="Unassembled WGS sequence"/>
</dbReference>
<organism evidence="4 5">
    <name type="scientific">Maricaulis virginensis</name>
    <dbReference type="NCBI Taxonomy" id="144022"/>
    <lineage>
        <taxon>Bacteria</taxon>
        <taxon>Pseudomonadati</taxon>
        <taxon>Pseudomonadota</taxon>
        <taxon>Alphaproteobacteria</taxon>
        <taxon>Maricaulales</taxon>
        <taxon>Maricaulaceae</taxon>
        <taxon>Maricaulis</taxon>
    </lineage>
</organism>
<dbReference type="InterPro" id="IPR016181">
    <property type="entry name" value="Acyl_CoA_acyltransferase"/>
</dbReference>
<dbReference type="PANTHER" id="PTHR43877">
    <property type="entry name" value="AMINOALKYLPHOSPHONATE N-ACETYLTRANSFERASE-RELATED-RELATED"/>
    <property type="match status" value="1"/>
</dbReference>
<dbReference type="PROSITE" id="PS51186">
    <property type="entry name" value="GNAT"/>
    <property type="match status" value="1"/>
</dbReference>
<keyword evidence="2" id="KW-0012">Acyltransferase</keyword>
<proteinExistence type="predicted"/>
<keyword evidence="5" id="KW-1185">Reference proteome</keyword>
<dbReference type="SUPFAM" id="SSF55729">
    <property type="entry name" value="Acyl-CoA N-acyltransferases (Nat)"/>
    <property type="match status" value="1"/>
</dbReference>
<dbReference type="EMBL" id="BSFE01000002">
    <property type="protein sequence ID" value="GLK51642.1"/>
    <property type="molecule type" value="Genomic_DNA"/>
</dbReference>